<name>A8FS94_SHESH</name>
<evidence type="ECO:0000259" key="7">
    <source>
        <dbReference type="PROSITE" id="PS51007"/>
    </source>
</evidence>
<dbReference type="Pfam" id="PF13229">
    <property type="entry name" value="Beta_helix"/>
    <property type="match status" value="1"/>
</dbReference>
<dbReference type="SUPFAM" id="SSF51126">
    <property type="entry name" value="Pectin lyase-like"/>
    <property type="match status" value="1"/>
</dbReference>
<dbReference type="InterPro" id="IPR009056">
    <property type="entry name" value="Cyt_c-like_dom"/>
</dbReference>
<dbReference type="InterPro" id="IPR039448">
    <property type="entry name" value="Beta_helix"/>
</dbReference>
<dbReference type="Proteomes" id="UP000002015">
    <property type="component" value="Chromosome"/>
</dbReference>
<dbReference type="GO" id="GO:0009055">
    <property type="term" value="F:electron transfer activity"/>
    <property type="evidence" value="ECO:0007669"/>
    <property type="project" value="InterPro"/>
</dbReference>
<dbReference type="OrthoDB" id="338827at2"/>
<accession>A8FS94</accession>
<gene>
    <name evidence="8" type="ordered locus">Ssed_1106</name>
</gene>
<dbReference type="Gene3D" id="2.160.20.10">
    <property type="entry name" value="Single-stranded right-handed beta-helix, Pectin lyase-like"/>
    <property type="match status" value="1"/>
</dbReference>
<dbReference type="SUPFAM" id="SSF46626">
    <property type="entry name" value="Cytochrome c"/>
    <property type="match status" value="1"/>
</dbReference>
<dbReference type="EMBL" id="CP000821">
    <property type="protein sequence ID" value="ABV35717.1"/>
    <property type="molecule type" value="Genomic_DNA"/>
</dbReference>
<dbReference type="NCBIfam" id="TIGR03805">
    <property type="entry name" value="beta_helix_1"/>
    <property type="match status" value="1"/>
</dbReference>
<protein>
    <recommendedName>
        <fullName evidence="7">Cytochrome c domain-containing protein</fullName>
    </recommendedName>
</protein>
<dbReference type="InterPro" id="IPR022442">
    <property type="entry name" value="SO_2930-like_dom"/>
</dbReference>
<evidence type="ECO:0000256" key="1">
    <source>
        <dbReference type="ARBA" id="ARBA00022617"/>
    </source>
</evidence>
<dbReference type="eggNOG" id="COG2010">
    <property type="taxonomic scope" value="Bacteria"/>
</dbReference>
<dbReference type="eggNOG" id="COG3420">
    <property type="taxonomic scope" value="Bacteria"/>
</dbReference>
<evidence type="ECO:0000256" key="6">
    <source>
        <dbReference type="SAM" id="MobiDB-lite"/>
    </source>
</evidence>
<dbReference type="SMART" id="SM00710">
    <property type="entry name" value="PbH1"/>
    <property type="match status" value="7"/>
</dbReference>
<sequence precursor="true">MKSGKIITTILIVAAFTGGAYYGGNSSAPTITDSKGGASYGGGYDRSADSDASSSTQVGKKSAAAKRTKQGKTHVIDDGDSIMEAVKLAKPGDTIQIMPGTYHETVYIDKDDIHIIGVIKEGQRATLDGQNKLNDAILYSGNNVIVENLTITRYKGNGIMGQAGNNFEIRNNIIVDTGVYGIFPQLGKNGIVEYNVISGIEDAAIYVGMSDNIHVAYNDVFDSVAGIEIENSRHSIVENNFVHNNTGGILAFITPGLPIKTTTDVIIRNNFITGNNHKNFGAPGSTVGGIPAGTGILVMAADEVVIEGNIISDNKTAGILITDHHNAPNVTIDPESDPNPDNIMILDNMMINNGYDTIDEVKALMLTEFKQGNADIVRVGNSSSSCIINRHRYTTVGVSSWDECSFTHTSGIDSYLLDEPVPPRNIDPSERGKVVYMGICAGCHTYTGRMIGPPVQIIQALYMDNPQGIADFIAHPIKKREDYPEMPPQDYLDAETRLAAAKYMLSRKG</sequence>
<dbReference type="PROSITE" id="PS51007">
    <property type="entry name" value="CYTC"/>
    <property type="match status" value="1"/>
</dbReference>
<dbReference type="InterPro" id="IPR012334">
    <property type="entry name" value="Pectin_lyas_fold"/>
</dbReference>
<dbReference type="InterPro" id="IPR011050">
    <property type="entry name" value="Pectin_lyase_fold/virulence"/>
</dbReference>
<dbReference type="KEGG" id="sse:Ssed_1106"/>
<dbReference type="Gene3D" id="1.10.760.10">
    <property type="entry name" value="Cytochrome c-like domain"/>
    <property type="match status" value="1"/>
</dbReference>
<feature type="region of interest" description="Disordered" evidence="6">
    <location>
        <begin position="45"/>
        <end position="71"/>
    </location>
</feature>
<dbReference type="InterPro" id="IPR006626">
    <property type="entry name" value="PbH1"/>
</dbReference>
<reference evidence="8 9" key="1">
    <citation type="submission" date="2007-08" db="EMBL/GenBank/DDBJ databases">
        <title>Complete sequence of Shewanella sediminis HAW-EB3.</title>
        <authorList>
            <consortium name="US DOE Joint Genome Institute"/>
            <person name="Copeland A."/>
            <person name="Lucas S."/>
            <person name="Lapidus A."/>
            <person name="Barry K."/>
            <person name="Glavina del Rio T."/>
            <person name="Dalin E."/>
            <person name="Tice H."/>
            <person name="Pitluck S."/>
            <person name="Chertkov O."/>
            <person name="Brettin T."/>
            <person name="Bruce D."/>
            <person name="Detter J.C."/>
            <person name="Han C."/>
            <person name="Schmutz J."/>
            <person name="Larimer F."/>
            <person name="Land M."/>
            <person name="Hauser L."/>
            <person name="Kyrpides N."/>
            <person name="Kim E."/>
            <person name="Zhao J.-S."/>
            <person name="Richardson P."/>
        </authorList>
    </citation>
    <scope>NUCLEOTIDE SEQUENCE [LARGE SCALE GENOMIC DNA]</scope>
    <source>
        <strain evidence="8 9">HAW-EB3</strain>
    </source>
</reference>
<proteinExistence type="predicted"/>
<dbReference type="InterPro" id="IPR036909">
    <property type="entry name" value="Cyt_c-like_dom_sf"/>
</dbReference>
<dbReference type="InterPro" id="IPR051550">
    <property type="entry name" value="SCF-Subunits/Alg-Epimerases"/>
</dbReference>
<feature type="domain" description="Cytochrome c" evidence="7">
    <location>
        <begin position="427"/>
        <end position="508"/>
    </location>
</feature>
<evidence type="ECO:0000256" key="5">
    <source>
        <dbReference type="PROSITE-ProRule" id="PRU00433"/>
    </source>
</evidence>
<keyword evidence="9" id="KW-1185">Reference proteome</keyword>
<dbReference type="GO" id="GO:0020037">
    <property type="term" value="F:heme binding"/>
    <property type="evidence" value="ECO:0007669"/>
    <property type="project" value="InterPro"/>
</dbReference>
<dbReference type="HOGENOM" id="CLU_588955_0_0_6"/>
<keyword evidence="4 5" id="KW-0408">Iron</keyword>
<dbReference type="GO" id="GO:0046872">
    <property type="term" value="F:metal ion binding"/>
    <property type="evidence" value="ECO:0007669"/>
    <property type="project" value="UniProtKB-KW"/>
</dbReference>
<evidence type="ECO:0000256" key="3">
    <source>
        <dbReference type="ARBA" id="ARBA00022737"/>
    </source>
</evidence>
<keyword evidence="2 5" id="KW-0479">Metal-binding</keyword>
<evidence type="ECO:0000256" key="2">
    <source>
        <dbReference type="ARBA" id="ARBA00022723"/>
    </source>
</evidence>
<dbReference type="PANTHER" id="PTHR22990">
    <property type="entry name" value="F-BOX ONLY PROTEIN"/>
    <property type="match status" value="1"/>
</dbReference>
<dbReference type="PANTHER" id="PTHR22990:SF15">
    <property type="entry name" value="F-BOX ONLY PROTEIN 10"/>
    <property type="match status" value="1"/>
</dbReference>
<dbReference type="AlphaFoldDB" id="A8FS94"/>
<keyword evidence="3" id="KW-0677">Repeat</keyword>
<evidence type="ECO:0000313" key="8">
    <source>
        <dbReference type="EMBL" id="ABV35717.1"/>
    </source>
</evidence>
<evidence type="ECO:0000313" key="9">
    <source>
        <dbReference type="Proteomes" id="UP000002015"/>
    </source>
</evidence>
<organism evidence="8 9">
    <name type="scientific">Shewanella sediminis (strain HAW-EB3)</name>
    <dbReference type="NCBI Taxonomy" id="425104"/>
    <lineage>
        <taxon>Bacteria</taxon>
        <taxon>Pseudomonadati</taxon>
        <taxon>Pseudomonadota</taxon>
        <taxon>Gammaproteobacteria</taxon>
        <taxon>Alteromonadales</taxon>
        <taxon>Shewanellaceae</taxon>
        <taxon>Shewanella</taxon>
    </lineage>
</organism>
<evidence type="ECO:0000256" key="4">
    <source>
        <dbReference type="ARBA" id="ARBA00023004"/>
    </source>
</evidence>
<keyword evidence="1 5" id="KW-0349">Heme</keyword>
<dbReference type="STRING" id="425104.Ssed_1106"/>
<dbReference type="RefSeq" id="WP_012141453.1">
    <property type="nucleotide sequence ID" value="NC_009831.1"/>
</dbReference>